<protein>
    <recommendedName>
        <fullName evidence="3">Atrophied bacterial Ig domain-containing protein</fullName>
    </recommendedName>
</protein>
<feature type="domain" description="Atrophied bacterial Ig" evidence="3">
    <location>
        <begin position="280"/>
        <end position="367"/>
    </location>
</feature>
<accession>A0A917CZC6</accession>
<dbReference type="RefSeq" id="WP_188531041.1">
    <property type="nucleotide sequence ID" value="NZ_BMGR01000006.1"/>
</dbReference>
<feature type="signal peptide" evidence="2">
    <location>
        <begin position="1"/>
        <end position="25"/>
    </location>
</feature>
<feature type="region of interest" description="Disordered" evidence="1">
    <location>
        <begin position="112"/>
        <end position="140"/>
    </location>
</feature>
<name>A0A917CZC6_9BACL</name>
<dbReference type="InterPro" id="IPR046780">
    <property type="entry name" value="aBig_2"/>
</dbReference>
<proteinExistence type="predicted"/>
<gene>
    <name evidence="4" type="ORF">GCM10010916_21190</name>
</gene>
<feature type="chain" id="PRO_5038963374" description="Atrophied bacterial Ig domain-containing protein" evidence="2">
    <location>
        <begin position="26"/>
        <end position="463"/>
    </location>
</feature>
<keyword evidence="5" id="KW-1185">Reference proteome</keyword>
<dbReference type="Pfam" id="PF20578">
    <property type="entry name" value="aBig_2"/>
    <property type="match status" value="4"/>
</dbReference>
<organism evidence="4 5">
    <name type="scientific">Paenibacillus abyssi</name>
    <dbReference type="NCBI Taxonomy" id="1340531"/>
    <lineage>
        <taxon>Bacteria</taxon>
        <taxon>Bacillati</taxon>
        <taxon>Bacillota</taxon>
        <taxon>Bacilli</taxon>
        <taxon>Bacillales</taxon>
        <taxon>Paenibacillaceae</taxon>
        <taxon>Paenibacillus</taxon>
    </lineage>
</organism>
<feature type="domain" description="Atrophied bacterial Ig" evidence="3">
    <location>
        <begin position="182"/>
        <end position="271"/>
    </location>
</feature>
<feature type="compositionally biased region" description="Basic and acidic residues" evidence="1">
    <location>
        <begin position="74"/>
        <end position="85"/>
    </location>
</feature>
<evidence type="ECO:0000313" key="5">
    <source>
        <dbReference type="Proteomes" id="UP000644756"/>
    </source>
</evidence>
<evidence type="ECO:0000256" key="2">
    <source>
        <dbReference type="SAM" id="SignalP"/>
    </source>
</evidence>
<feature type="compositionally biased region" description="Acidic residues" evidence="1">
    <location>
        <begin position="52"/>
        <end position="73"/>
    </location>
</feature>
<dbReference type="AlphaFoldDB" id="A0A917CZC6"/>
<dbReference type="EMBL" id="BMGR01000006">
    <property type="protein sequence ID" value="GGG03879.1"/>
    <property type="molecule type" value="Genomic_DNA"/>
</dbReference>
<reference evidence="4" key="2">
    <citation type="submission" date="2020-09" db="EMBL/GenBank/DDBJ databases">
        <authorList>
            <person name="Sun Q."/>
            <person name="Zhou Y."/>
        </authorList>
    </citation>
    <scope>NUCLEOTIDE SEQUENCE</scope>
    <source>
        <strain evidence="4">CGMCC 1.12987</strain>
    </source>
</reference>
<feature type="compositionally biased region" description="Polar residues" evidence="1">
    <location>
        <begin position="121"/>
        <end position="138"/>
    </location>
</feature>
<feature type="compositionally biased region" description="Basic and acidic residues" evidence="1">
    <location>
        <begin position="26"/>
        <end position="51"/>
    </location>
</feature>
<feature type="domain" description="Atrophied bacterial Ig" evidence="3">
    <location>
        <begin position="87"/>
        <end position="174"/>
    </location>
</feature>
<evidence type="ECO:0000259" key="3">
    <source>
        <dbReference type="Pfam" id="PF20578"/>
    </source>
</evidence>
<feature type="domain" description="Atrophied bacterial Ig" evidence="3">
    <location>
        <begin position="374"/>
        <end position="462"/>
    </location>
</feature>
<evidence type="ECO:0000256" key="1">
    <source>
        <dbReference type="SAM" id="MobiDB-lite"/>
    </source>
</evidence>
<comment type="caution">
    <text evidence="4">The sequence shown here is derived from an EMBL/GenBank/DDBJ whole genome shotgun (WGS) entry which is preliminary data.</text>
</comment>
<feature type="region of interest" description="Disordered" evidence="1">
    <location>
        <begin position="26"/>
        <end position="85"/>
    </location>
</feature>
<dbReference type="Proteomes" id="UP000644756">
    <property type="component" value="Unassembled WGS sequence"/>
</dbReference>
<keyword evidence="2" id="KW-0732">Signal</keyword>
<evidence type="ECO:0000313" key="4">
    <source>
        <dbReference type="EMBL" id="GGG03879.1"/>
    </source>
</evidence>
<reference evidence="4" key="1">
    <citation type="journal article" date="2014" name="Int. J. Syst. Evol. Microbiol.">
        <title>Complete genome sequence of Corynebacterium casei LMG S-19264T (=DSM 44701T), isolated from a smear-ripened cheese.</title>
        <authorList>
            <consortium name="US DOE Joint Genome Institute (JGI-PGF)"/>
            <person name="Walter F."/>
            <person name="Albersmeier A."/>
            <person name="Kalinowski J."/>
            <person name="Ruckert C."/>
        </authorList>
    </citation>
    <scope>NUCLEOTIDE SEQUENCE</scope>
    <source>
        <strain evidence="4">CGMCC 1.12987</strain>
    </source>
</reference>
<sequence>MKKSLVTLTAALLISSIALPTATYAHKELDDKKEKESQKYNWKWKEQRYHDDDDDDDDDYDDDDDDYDDDDDDKKERGKKGDAKIAAADRKQLSIDFGGNDHRKSVTQPLDALPAKGKRGSTITWSSSHPSILSSDGKTLNRPAQRDVNVTLTATVKYNKAVTKKKFILTVKKQQMNAQQIVAADKAALQITFSGNDTAANVTSPLRLPAKGVNGSTITWFSSNTSVISHDGKTVILPASGANDAAVVMTAIITNQGVTDSKLFTVTVKQQLSNVQRAIADRDALTLTFSGSDTASSVIGPITLRKTGANGSTITWFSSHPGYISNEGAIVSRPPAASGDAQVILTAIIQNGGHSETKTFTVTLKAQLTDAQKVAADKQVLAIGFSGGDTASRVTGTITLPTLGIHGSTILWISDSPSVISNDGKTVNRPASTSTDAQVKMTAIIVSNGSSEVKTFDLIVKRR</sequence>